<organism evidence="1">
    <name type="scientific">viral metagenome</name>
    <dbReference type="NCBI Taxonomy" id="1070528"/>
    <lineage>
        <taxon>unclassified sequences</taxon>
        <taxon>metagenomes</taxon>
        <taxon>organismal metagenomes</taxon>
    </lineage>
</organism>
<dbReference type="EMBL" id="MN739478">
    <property type="protein sequence ID" value="QHT06902.1"/>
    <property type="molecule type" value="Genomic_DNA"/>
</dbReference>
<sequence length="161" mass="19389">MNTVIKKTILSFILPSDTYKKQRLHYKNLRRDIKRFFGTSCECCSSHINVYKLKLFIFENESPLKHAICIVCFNEYVQTKIDEEHKNYNHVFTMLRHAPHLMNTLLPEQHNFDEHVIMFLALLMSEVFDESHKINHTSQFITRAFYFERDIKLTYADIYDF</sequence>
<proteinExistence type="predicted"/>
<evidence type="ECO:0000313" key="1">
    <source>
        <dbReference type="EMBL" id="QHT06902.1"/>
    </source>
</evidence>
<name>A0A6C0CRX8_9ZZZZ</name>
<protein>
    <submittedName>
        <fullName evidence="1">Uncharacterized protein</fullName>
    </submittedName>
</protein>
<reference evidence="1" key="1">
    <citation type="journal article" date="2020" name="Nature">
        <title>Giant virus diversity and host interactions through global metagenomics.</title>
        <authorList>
            <person name="Schulz F."/>
            <person name="Roux S."/>
            <person name="Paez-Espino D."/>
            <person name="Jungbluth S."/>
            <person name="Walsh D.A."/>
            <person name="Denef V.J."/>
            <person name="McMahon K.D."/>
            <person name="Konstantinidis K.T."/>
            <person name="Eloe-Fadrosh E.A."/>
            <person name="Kyrpides N.C."/>
            <person name="Woyke T."/>
        </authorList>
    </citation>
    <scope>NUCLEOTIDE SEQUENCE</scope>
    <source>
        <strain evidence="1">GVMAG-M-3300021473-15</strain>
    </source>
</reference>
<dbReference type="AlphaFoldDB" id="A0A6C0CRX8"/>
<accession>A0A6C0CRX8</accession>